<feature type="domain" description="DUF402" evidence="1">
    <location>
        <begin position="80"/>
        <end position="163"/>
    </location>
</feature>
<keyword evidence="3" id="KW-1185">Reference proteome</keyword>
<evidence type="ECO:0000313" key="3">
    <source>
        <dbReference type="Proteomes" id="UP000252770"/>
    </source>
</evidence>
<dbReference type="Pfam" id="PF04167">
    <property type="entry name" value="DUF402"/>
    <property type="match status" value="1"/>
</dbReference>
<organism evidence="2 3">
    <name type="scientific">Desertihabitans brevis</name>
    <dbReference type="NCBI Taxonomy" id="2268447"/>
    <lineage>
        <taxon>Bacteria</taxon>
        <taxon>Bacillati</taxon>
        <taxon>Actinomycetota</taxon>
        <taxon>Actinomycetes</taxon>
        <taxon>Propionibacteriales</taxon>
        <taxon>Propionibacteriaceae</taxon>
        <taxon>Desertihabitans</taxon>
    </lineage>
</organism>
<dbReference type="Proteomes" id="UP000252770">
    <property type="component" value="Unassembled WGS sequence"/>
</dbReference>
<reference evidence="2 3" key="1">
    <citation type="submission" date="2018-07" db="EMBL/GenBank/DDBJ databases">
        <title>Desertimonas flava gen. nov. sp. nov.</title>
        <authorList>
            <person name="Liu S."/>
        </authorList>
    </citation>
    <scope>NUCLEOTIDE SEQUENCE [LARGE SCALE GENOMIC DNA]</scope>
    <source>
        <strain evidence="2 3">16Sb5-5</strain>
    </source>
</reference>
<dbReference type="RefSeq" id="WP_114125962.1">
    <property type="nucleotide sequence ID" value="NZ_QOUI01000003.1"/>
</dbReference>
<name>A0A367YY14_9ACTN</name>
<dbReference type="InterPro" id="IPR035930">
    <property type="entry name" value="FomD-like_sf"/>
</dbReference>
<evidence type="ECO:0000259" key="1">
    <source>
        <dbReference type="Pfam" id="PF04167"/>
    </source>
</evidence>
<dbReference type="AlphaFoldDB" id="A0A367YY14"/>
<accession>A0A367YY14</accession>
<dbReference type="Gene3D" id="2.40.380.10">
    <property type="entry name" value="FomD-like"/>
    <property type="match status" value="1"/>
</dbReference>
<dbReference type="SUPFAM" id="SSF159234">
    <property type="entry name" value="FomD-like"/>
    <property type="match status" value="1"/>
</dbReference>
<sequence length="183" mass="20330">MSWPEDARPGEPVLTRCTKWPGSPHWQREGVWLGTDAHGAWLGRPAGARSWRPGADYRNTLDGVALVPAGATDWVASLARPADPAAVEVYVDLMWDVRWSAEQRGVLLATDMDLDVVRTADGHTFLDDEDEFAAHSARWDYPEDVGRQVRDRAERLLADVRRGTPPFDGSTATGWLDRLARLG</sequence>
<evidence type="ECO:0000313" key="2">
    <source>
        <dbReference type="EMBL" id="RCK70419.1"/>
    </source>
</evidence>
<comment type="caution">
    <text evidence="2">The sequence shown here is derived from an EMBL/GenBank/DDBJ whole genome shotgun (WGS) entry which is preliminary data.</text>
</comment>
<protein>
    <submittedName>
        <fullName evidence="2">DUF402 domain-containing protein</fullName>
    </submittedName>
</protein>
<dbReference type="EMBL" id="QOUI01000003">
    <property type="protein sequence ID" value="RCK70419.1"/>
    <property type="molecule type" value="Genomic_DNA"/>
</dbReference>
<dbReference type="InterPro" id="IPR007295">
    <property type="entry name" value="DUF402"/>
</dbReference>
<gene>
    <name evidence="2" type="ORF">DT076_07185</name>
</gene>
<proteinExistence type="predicted"/>